<comment type="caution">
    <text evidence="1">The sequence shown here is derived from an EMBL/GenBank/DDBJ whole genome shotgun (WGS) entry which is preliminary data.</text>
</comment>
<accession>B9XP33</accession>
<sequence length="63" mass="6966">MPFVRNCKSLVGMECAGSLIINQSEMDEVLRGLIEEFAGECEAERTIPAAEAEQPRQLGQLKK</sequence>
<protein>
    <submittedName>
        <fullName evidence="1">Uncharacterized protein</fullName>
    </submittedName>
</protein>
<name>B9XP33_PEDPL</name>
<organism evidence="1 2">
    <name type="scientific">Pedosphaera parvula (strain Ellin514)</name>
    <dbReference type="NCBI Taxonomy" id="320771"/>
    <lineage>
        <taxon>Bacteria</taxon>
        <taxon>Pseudomonadati</taxon>
        <taxon>Verrucomicrobiota</taxon>
        <taxon>Pedosphaerae</taxon>
        <taxon>Pedosphaerales</taxon>
        <taxon>Pedosphaeraceae</taxon>
        <taxon>Pedosphaera</taxon>
    </lineage>
</organism>
<dbReference type="EMBL" id="ABOX02000044">
    <property type="protein sequence ID" value="EEF58389.1"/>
    <property type="molecule type" value="Genomic_DNA"/>
</dbReference>
<evidence type="ECO:0000313" key="2">
    <source>
        <dbReference type="Proteomes" id="UP000003688"/>
    </source>
</evidence>
<gene>
    <name evidence="1" type="ORF">Cflav_PD6132</name>
</gene>
<reference evidence="1 2" key="1">
    <citation type="journal article" date="2011" name="J. Bacteriol.">
        <title>Genome sequence of 'Pedosphaera parvula' Ellin514, an aerobic Verrucomicrobial isolate from pasture soil.</title>
        <authorList>
            <person name="Kant R."/>
            <person name="van Passel M.W."/>
            <person name="Sangwan P."/>
            <person name="Palva A."/>
            <person name="Lucas S."/>
            <person name="Copeland A."/>
            <person name="Lapidus A."/>
            <person name="Glavina Del Rio T."/>
            <person name="Dalin E."/>
            <person name="Tice H."/>
            <person name="Bruce D."/>
            <person name="Goodwin L."/>
            <person name="Pitluck S."/>
            <person name="Chertkov O."/>
            <person name="Larimer F.W."/>
            <person name="Land M.L."/>
            <person name="Hauser L."/>
            <person name="Brettin T.S."/>
            <person name="Detter J.C."/>
            <person name="Han S."/>
            <person name="de Vos W.M."/>
            <person name="Janssen P.H."/>
            <person name="Smidt H."/>
        </authorList>
    </citation>
    <scope>NUCLEOTIDE SEQUENCE [LARGE SCALE GENOMIC DNA]</scope>
    <source>
        <strain evidence="1 2">Ellin514</strain>
    </source>
</reference>
<keyword evidence="2" id="KW-1185">Reference proteome</keyword>
<dbReference type="Proteomes" id="UP000003688">
    <property type="component" value="Unassembled WGS sequence"/>
</dbReference>
<proteinExistence type="predicted"/>
<dbReference type="AlphaFoldDB" id="B9XP33"/>
<evidence type="ECO:0000313" key="1">
    <source>
        <dbReference type="EMBL" id="EEF58389.1"/>
    </source>
</evidence>
<dbReference type="STRING" id="320771.Cflav_PD6132"/>